<dbReference type="Proteomes" id="UP001152300">
    <property type="component" value="Unassembled WGS sequence"/>
</dbReference>
<accession>A0A9X0DMU2</accession>
<keyword evidence="1" id="KW-0175">Coiled coil</keyword>
<reference evidence="2" key="1">
    <citation type="submission" date="2022-11" db="EMBL/GenBank/DDBJ databases">
        <title>Genome Resource of Sclerotinia nivalis Strain SnTB1, a Plant Pathogen Isolated from American Ginseng.</title>
        <authorList>
            <person name="Fan S."/>
        </authorList>
    </citation>
    <scope>NUCLEOTIDE SEQUENCE</scope>
    <source>
        <strain evidence="2">SnTB1</strain>
    </source>
</reference>
<comment type="caution">
    <text evidence="2">The sequence shown here is derived from an EMBL/GenBank/DDBJ whole genome shotgun (WGS) entry which is preliminary data.</text>
</comment>
<protein>
    <submittedName>
        <fullName evidence="2">Uncharacterized protein</fullName>
    </submittedName>
</protein>
<organism evidence="2 3">
    <name type="scientific">Sclerotinia nivalis</name>
    <dbReference type="NCBI Taxonomy" id="352851"/>
    <lineage>
        <taxon>Eukaryota</taxon>
        <taxon>Fungi</taxon>
        <taxon>Dikarya</taxon>
        <taxon>Ascomycota</taxon>
        <taxon>Pezizomycotina</taxon>
        <taxon>Leotiomycetes</taxon>
        <taxon>Helotiales</taxon>
        <taxon>Sclerotiniaceae</taxon>
        <taxon>Sclerotinia</taxon>
    </lineage>
</organism>
<dbReference type="AlphaFoldDB" id="A0A9X0DMU2"/>
<evidence type="ECO:0000256" key="1">
    <source>
        <dbReference type="SAM" id="Coils"/>
    </source>
</evidence>
<gene>
    <name evidence="2" type="ORF">OCU04_003075</name>
</gene>
<proteinExistence type="predicted"/>
<name>A0A9X0DMU2_9HELO</name>
<sequence>MSEEGTGAIPVAKLSRHGRKKKRSVVGLVQVLRILRNVGQLRFANAKAADCLKFYEDHPDEITFRKMEHTLEAASYHPIPISLQAEPKSLVAGNSPVELLCNMNQCLLNYAQTYERYKPYRDDMGINSSKYEITLHGLSQFGRYFQGQSYGDPRPPREFWLSPYWPYFDVYPDHEQHLVESGLDNCNQAVDDNDDTTFKAKRRLVLQYLERQYQRIVEVSRDIHRFINIHKRSCGLLDINREMKVIKSSSERMSERMSNDTKMQGYAAKGCVLLEAYADALKHELTLSAKVTIARMRSEFEGYYSSKPREIAIQAVIEAMTNTQDGWNYDVWADNFITAFDDMENQLEEIQEARRELFNCDVLSDWGCDFDVKLGQTNRKRVDWSVNGPGVVFYSRMMRADNDDDDEPL</sequence>
<dbReference type="OrthoDB" id="62952at2759"/>
<keyword evidence="3" id="KW-1185">Reference proteome</keyword>
<evidence type="ECO:0000313" key="2">
    <source>
        <dbReference type="EMBL" id="KAJ8069421.1"/>
    </source>
</evidence>
<dbReference type="EMBL" id="JAPEIS010000002">
    <property type="protein sequence ID" value="KAJ8069421.1"/>
    <property type="molecule type" value="Genomic_DNA"/>
</dbReference>
<evidence type="ECO:0000313" key="3">
    <source>
        <dbReference type="Proteomes" id="UP001152300"/>
    </source>
</evidence>
<feature type="coiled-coil region" evidence="1">
    <location>
        <begin position="333"/>
        <end position="360"/>
    </location>
</feature>